<feature type="disulfide bond" evidence="5">
    <location>
        <begin position="399"/>
        <end position="442"/>
    </location>
</feature>
<dbReference type="EMBL" id="VSWD01000008">
    <property type="protein sequence ID" value="KAK3094631.1"/>
    <property type="molecule type" value="Genomic_DNA"/>
</dbReference>
<dbReference type="Gene3D" id="2.10.70.10">
    <property type="entry name" value="Complement Module, domain 1"/>
    <property type="match status" value="4"/>
</dbReference>
<feature type="transmembrane region" description="Helical" evidence="7">
    <location>
        <begin position="730"/>
        <end position="753"/>
    </location>
</feature>
<dbReference type="PANTHER" id="PTHR19325:SF575">
    <property type="entry name" value="LOCOMOTION-RELATED PROTEIN HIKARU GENKI"/>
    <property type="match status" value="1"/>
</dbReference>
<keyword evidence="2" id="KW-0677">Repeat</keyword>
<dbReference type="InterPro" id="IPR050350">
    <property type="entry name" value="Compl-Cell_Adhes-Reg"/>
</dbReference>
<evidence type="ECO:0000256" key="8">
    <source>
        <dbReference type="SAM" id="SignalP"/>
    </source>
</evidence>
<evidence type="ECO:0000256" key="5">
    <source>
        <dbReference type="PROSITE-ProRule" id="PRU00302"/>
    </source>
</evidence>
<keyword evidence="7" id="KW-0472">Membrane</keyword>
<feature type="region of interest" description="Disordered" evidence="6">
    <location>
        <begin position="662"/>
        <end position="707"/>
    </location>
</feature>
<comment type="caution">
    <text evidence="10">The sequence shown here is derived from an EMBL/GenBank/DDBJ whole genome shotgun (WGS) entry which is preliminary data.</text>
</comment>
<dbReference type="PROSITE" id="PS50923">
    <property type="entry name" value="SUSHI"/>
    <property type="match status" value="4"/>
</dbReference>
<accession>A0AA88Y5D8</accession>
<reference evidence="10" key="1">
    <citation type="submission" date="2019-08" db="EMBL/GenBank/DDBJ databases">
        <title>The improved chromosome-level genome for the pearl oyster Pinctada fucata martensii using PacBio sequencing and Hi-C.</title>
        <authorList>
            <person name="Zheng Z."/>
        </authorList>
    </citation>
    <scope>NUCLEOTIDE SEQUENCE</scope>
    <source>
        <strain evidence="10">ZZ-2019</strain>
        <tissue evidence="10">Adductor muscle</tissue>
    </source>
</reference>
<dbReference type="PANTHER" id="PTHR19325">
    <property type="entry name" value="COMPLEMENT COMPONENT-RELATED SUSHI DOMAIN-CONTAINING"/>
    <property type="match status" value="1"/>
</dbReference>
<proteinExistence type="predicted"/>
<keyword evidence="3 5" id="KW-1015">Disulfide bond</keyword>
<protein>
    <recommendedName>
        <fullName evidence="9">Sushi domain-containing protein</fullName>
    </recommendedName>
</protein>
<keyword evidence="4" id="KW-0325">Glycoprotein</keyword>
<evidence type="ECO:0000313" key="11">
    <source>
        <dbReference type="Proteomes" id="UP001186944"/>
    </source>
</evidence>
<feature type="compositionally biased region" description="Gly residues" evidence="6">
    <location>
        <begin position="672"/>
        <end position="693"/>
    </location>
</feature>
<feature type="domain" description="Sushi" evidence="9">
    <location>
        <begin position="397"/>
        <end position="457"/>
    </location>
</feature>
<keyword evidence="11" id="KW-1185">Reference proteome</keyword>
<sequence length="802" mass="86410">MNQAYIVSLLKAICAKQLLLCFSVLHALGPPDTWSAWTYLKAYDSPEVDIPHGLGELPMKVEVQVKVTDSQLGELIFIASGSAQRPTDPTEYYGGVIYKYNAQYVRVMAPGPTGCASNCNGGLVYLGDTGYQGLTPGDATGLYRDGHVRVRAWKMCTYSRPTKIVDLLDIDSGVGFLTVPLSATSKFDMVIVKVNVDNGWITDALESVHSTVNWGSGANDITLTSATVRIFAWSFSSETPIKVTKTVTVTPSSTDIYEMDLEPNYDPTTPNISITVEANANDLPDEDDWSYPITGSAVTSGKDSSISYGSIIYAFNDEHIMFWAPAKAHGCSLQMSDDWGDGAKSFCTKRPSITIRYFETDIDDLPCDTNGCSGMEAGPFCDCSGTGFESQFCDVPVPCLSTPESATFGFINGSYESYFGSVVYYACINTYAWRSGDMERTCGADGQWNGTAPICDKFCGGCRNRVLSEIPSFLSESCGEPESPTGAHRTNLGITEGVIAEYECDRGHEYVSGDMERACLIGGTWNGTAPVCQRVSCGAPLSGSDSTLQVTTYLYGDSATYTCTVGYEDVTKAGNQYLVTTRTIECQETKAWSDVPLSCTIKTCDMPDNTTNATTIVTGLSYLSRAIVVCDDNFFIKSGQAQRYCNENGQWEGQKPECQEGSVVFIDPSGPNTGGSGGQGNSGGNGTGSGGSSGNSSTGVDPLDLRVDPKDTVRYKQSLYSPYNDTPSHVAIGVTGVIVLIAVCGYICSLDYIRHVRVGGKVKVIHGMKENPYAVKNKPPKAGKTPKENELQDLENVNHVYK</sequence>
<dbReference type="SUPFAM" id="SSF57535">
    <property type="entry name" value="Complement control module/SCR domain"/>
    <property type="match status" value="4"/>
</dbReference>
<feature type="domain" description="Sushi" evidence="9">
    <location>
        <begin position="535"/>
        <end position="601"/>
    </location>
</feature>
<evidence type="ECO:0000256" key="4">
    <source>
        <dbReference type="ARBA" id="ARBA00023180"/>
    </source>
</evidence>
<name>A0AA88Y5D8_PINIB</name>
<evidence type="ECO:0000259" key="9">
    <source>
        <dbReference type="PROSITE" id="PS50923"/>
    </source>
</evidence>
<dbReference type="CDD" id="cd00033">
    <property type="entry name" value="CCP"/>
    <property type="match status" value="4"/>
</dbReference>
<dbReference type="Pfam" id="PF00084">
    <property type="entry name" value="Sushi"/>
    <property type="match status" value="4"/>
</dbReference>
<dbReference type="InterPro" id="IPR035976">
    <property type="entry name" value="Sushi/SCR/CCP_sf"/>
</dbReference>
<evidence type="ECO:0000256" key="1">
    <source>
        <dbReference type="ARBA" id="ARBA00022659"/>
    </source>
</evidence>
<feature type="region of interest" description="Disordered" evidence="6">
    <location>
        <begin position="778"/>
        <end position="802"/>
    </location>
</feature>
<keyword evidence="8" id="KW-0732">Signal</keyword>
<evidence type="ECO:0000256" key="6">
    <source>
        <dbReference type="SAM" id="MobiDB-lite"/>
    </source>
</evidence>
<feature type="signal peptide" evidence="8">
    <location>
        <begin position="1"/>
        <end position="27"/>
    </location>
</feature>
<dbReference type="Proteomes" id="UP001186944">
    <property type="component" value="Unassembled WGS sequence"/>
</dbReference>
<comment type="caution">
    <text evidence="5">Lacks conserved residue(s) required for the propagation of feature annotation.</text>
</comment>
<keyword evidence="1 5" id="KW-0768">Sushi</keyword>
<keyword evidence="7" id="KW-0812">Transmembrane</keyword>
<keyword evidence="7" id="KW-1133">Transmembrane helix</keyword>
<evidence type="ECO:0000313" key="10">
    <source>
        <dbReference type="EMBL" id="KAK3094631.1"/>
    </source>
</evidence>
<evidence type="ECO:0000256" key="3">
    <source>
        <dbReference type="ARBA" id="ARBA00023157"/>
    </source>
</evidence>
<evidence type="ECO:0000256" key="7">
    <source>
        <dbReference type="SAM" id="Phobius"/>
    </source>
</evidence>
<gene>
    <name evidence="10" type="ORF">FSP39_004255</name>
</gene>
<feature type="domain" description="Sushi" evidence="9">
    <location>
        <begin position="602"/>
        <end position="660"/>
    </location>
</feature>
<dbReference type="InterPro" id="IPR000436">
    <property type="entry name" value="Sushi_SCR_CCP_dom"/>
</dbReference>
<feature type="chain" id="PRO_5041730211" description="Sushi domain-containing protein" evidence="8">
    <location>
        <begin position="28"/>
        <end position="802"/>
    </location>
</feature>
<feature type="domain" description="Sushi" evidence="9">
    <location>
        <begin position="476"/>
        <end position="534"/>
    </location>
</feature>
<evidence type="ECO:0000256" key="2">
    <source>
        <dbReference type="ARBA" id="ARBA00022737"/>
    </source>
</evidence>
<organism evidence="10 11">
    <name type="scientific">Pinctada imbricata</name>
    <name type="common">Atlantic pearl-oyster</name>
    <name type="synonym">Pinctada martensii</name>
    <dbReference type="NCBI Taxonomy" id="66713"/>
    <lineage>
        <taxon>Eukaryota</taxon>
        <taxon>Metazoa</taxon>
        <taxon>Spiralia</taxon>
        <taxon>Lophotrochozoa</taxon>
        <taxon>Mollusca</taxon>
        <taxon>Bivalvia</taxon>
        <taxon>Autobranchia</taxon>
        <taxon>Pteriomorphia</taxon>
        <taxon>Pterioida</taxon>
        <taxon>Pterioidea</taxon>
        <taxon>Pteriidae</taxon>
        <taxon>Pinctada</taxon>
    </lineage>
</organism>
<dbReference type="AlphaFoldDB" id="A0AA88Y5D8"/>
<dbReference type="SMART" id="SM00032">
    <property type="entry name" value="CCP"/>
    <property type="match status" value="4"/>
</dbReference>